<evidence type="ECO:0000259" key="6">
    <source>
        <dbReference type="PROSITE" id="PS51755"/>
    </source>
</evidence>
<dbReference type="Pfam" id="PF00931">
    <property type="entry name" value="NB-ARC"/>
    <property type="match status" value="1"/>
</dbReference>
<dbReference type="SUPFAM" id="SSF48452">
    <property type="entry name" value="TPR-like"/>
    <property type="match status" value="3"/>
</dbReference>
<dbReference type="CDD" id="cd15831">
    <property type="entry name" value="BTAD"/>
    <property type="match status" value="1"/>
</dbReference>
<comment type="similarity">
    <text evidence="1">Belongs to the AfsR/DnrI/RedD regulatory family.</text>
</comment>
<dbReference type="SUPFAM" id="SSF46894">
    <property type="entry name" value="C-terminal effector domain of the bipartite response regulators"/>
    <property type="match status" value="1"/>
</dbReference>
<feature type="DNA-binding region" description="OmpR/PhoB-type" evidence="4">
    <location>
        <begin position="1"/>
        <end position="92"/>
    </location>
</feature>
<dbReference type="SUPFAM" id="SSF52540">
    <property type="entry name" value="P-loop containing nucleoside triphosphate hydrolases"/>
    <property type="match status" value="1"/>
</dbReference>
<evidence type="ECO:0000256" key="3">
    <source>
        <dbReference type="PROSITE-ProRule" id="PRU00339"/>
    </source>
</evidence>
<dbReference type="InterPro" id="IPR027417">
    <property type="entry name" value="P-loop_NTPase"/>
</dbReference>
<dbReference type="InterPro" id="IPR036388">
    <property type="entry name" value="WH-like_DNA-bd_sf"/>
</dbReference>
<dbReference type="Gene3D" id="3.40.50.300">
    <property type="entry name" value="P-loop containing nucleotide triphosphate hydrolases"/>
    <property type="match status" value="1"/>
</dbReference>
<feature type="domain" description="OmpR/PhoB-type" evidence="6">
    <location>
        <begin position="1"/>
        <end position="92"/>
    </location>
</feature>
<organism evidence="7 8">
    <name type="scientific">Micromonospora citrea</name>
    <dbReference type="NCBI Taxonomy" id="47855"/>
    <lineage>
        <taxon>Bacteria</taxon>
        <taxon>Bacillati</taxon>
        <taxon>Actinomycetota</taxon>
        <taxon>Actinomycetes</taxon>
        <taxon>Micromonosporales</taxon>
        <taxon>Micromonosporaceae</taxon>
        <taxon>Micromonospora</taxon>
    </lineage>
</organism>
<feature type="repeat" description="TPR" evidence="3">
    <location>
        <begin position="876"/>
        <end position="909"/>
    </location>
</feature>
<dbReference type="Gene3D" id="1.25.40.10">
    <property type="entry name" value="Tetratricopeptide repeat domain"/>
    <property type="match status" value="2"/>
</dbReference>
<evidence type="ECO:0000256" key="4">
    <source>
        <dbReference type="PROSITE-ProRule" id="PRU01091"/>
    </source>
</evidence>
<evidence type="ECO:0000313" key="7">
    <source>
        <dbReference type="EMBL" id="SCL71288.1"/>
    </source>
</evidence>
<dbReference type="EMBL" id="FMHZ01000002">
    <property type="protein sequence ID" value="SCL71288.1"/>
    <property type="molecule type" value="Genomic_DNA"/>
</dbReference>
<reference evidence="8" key="1">
    <citation type="submission" date="2016-06" db="EMBL/GenBank/DDBJ databases">
        <authorList>
            <person name="Varghese N."/>
            <person name="Submissions Spin"/>
        </authorList>
    </citation>
    <scope>NUCLEOTIDE SEQUENCE [LARGE SCALE GENOMIC DNA]</scope>
    <source>
        <strain evidence="8">DSM 43903</strain>
    </source>
</reference>
<dbReference type="Pfam" id="PF03704">
    <property type="entry name" value="BTAD"/>
    <property type="match status" value="1"/>
</dbReference>
<dbReference type="GO" id="GO:0006355">
    <property type="term" value="P:regulation of DNA-templated transcription"/>
    <property type="evidence" value="ECO:0007669"/>
    <property type="project" value="InterPro"/>
</dbReference>
<protein>
    <submittedName>
        <fullName evidence="7">Predicted ATPase</fullName>
    </submittedName>
</protein>
<dbReference type="InterPro" id="IPR005158">
    <property type="entry name" value="BTAD"/>
</dbReference>
<dbReference type="InterPro" id="IPR058852">
    <property type="entry name" value="HTH_77"/>
</dbReference>
<dbReference type="InterPro" id="IPR016032">
    <property type="entry name" value="Sig_transdc_resp-reg_C-effctor"/>
</dbReference>
<feature type="compositionally biased region" description="Pro residues" evidence="5">
    <location>
        <begin position="245"/>
        <end position="254"/>
    </location>
</feature>
<dbReference type="InterPro" id="IPR002182">
    <property type="entry name" value="NB-ARC"/>
</dbReference>
<dbReference type="InterPro" id="IPR019734">
    <property type="entry name" value="TPR_rpt"/>
</dbReference>
<dbReference type="SMART" id="SM00028">
    <property type="entry name" value="TPR"/>
    <property type="match status" value="3"/>
</dbReference>
<keyword evidence="8" id="KW-1185">Reference proteome</keyword>
<name>A0A1C6VY91_9ACTN</name>
<dbReference type="Gene3D" id="1.10.10.10">
    <property type="entry name" value="Winged helix-like DNA-binding domain superfamily/Winged helix DNA-binding domain"/>
    <property type="match status" value="1"/>
</dbReference>
<dbReference type="Pfam" id="PF25872">
    <property type="entry name" value="HTH_77"/>
    <property type="match status" value="1"/>
</dbReference>
<sequence>MLGTVVVWTSTGAAVAVPGLKVRALLADLLVHEGRPVPVDRLVEDLWAGRPPGNALGALQVKVSQLRRALETGEPGGRELVGSGDAGYRLRIAAESVDAGQFAALLARSRAQAEPARRVALLTEALALWRGPAYADFADEPFARQAVERLGEQRLAALEDLAEARLALGEHALLTGELADLVDRHPWRERLRAVHLRALYGSGRQREALAAYDRFRRDLRDELGLDPGPDLVELHRAILRQDPALRPPAAPPPRARTNLPAPASAGPYGGLIGRDEAVEAVRERLAGERLVTLTGPGGVGKTRLAAEAARTLADRFPDGVWMVELAGQPALAEPAAVGEIADAVADTLDIREDGAPGLPGDLSRDATDRLVDALRDRRTLLVLDNCEHVVVPVAHLAERLLGAAAELRILATSREPLGVAGEATLPVPPLALPEPGATAEQVAQAPAVRLFLARARAAEPGVTLDAETAATVTTICRRLDGVPLALELAASRLRALDPAELAARLDDRFRLLSSGRRTAPARQQTLRAVIDWSWELLSGRERAVLRRLAVFVDGATLPAAERVCADGRVAPEDVLDVLARLVDRSLVSVRQGEQPRRYRLLETVAAYGAEQLERAGEAAATRRRHAEFHARLADDAAARLRGHDQHAALRELDGDVANLRAAADAAAAHGWAHLGLRLATSLAWYRLVRGRLREARAALRTALETVPAGADDTAPDALRLRASTWLAAIATRDGDPAAPRQRVLDGYADTDAQGRAFAQWLFAFTLLGSGDTAEAARLLGAALATFRAAGDRWGIAAALATRVELALVQGDLSTARHDCETSRSLFVRLGDCWGQAHSTSLLGTLAEIGGDYAAAAASYREALRIAEQLRLWASVSRQLASLGRLALLAGDHDEAVAHHERALRLAEEQSNRPAAAFAGTGLAMIARRRGDLDAAESRQRDLLDWNRRTGYLPGCALALAELGFVAEQRGDAATAERRHRESLDAARATGDRRAVALALEGLAGVAGLAGEHRRAARLLGAAGALREGAGAPLPTAERYDVDRITARSRAALGADELAAELGRGARLDPDDLGAELGRGGRLDVGDPPLTGDGQRTVTAR</sequence>
<dbReference type="AlphaFoldDB" id="A0A1C6VY91"/>
<feature type="region of interest" description="Disordered" evidence="5">
    <location>
        <begin position="242"/>
        <end position="268"/>
    </location>
</feature>
<evidence type="ECO:0000313" key="8">
    <source>
        <dbReference type="Proteomes" id="UP000199001"/>
    </source>
</evidence>
<dbReference type="GO" id="GO:0000160">
    <property type="term" value="P:phosphorelay signal transduction system"/>
    <property type="evidence" value="ECO:0007669"/>
    <property type="project" value="InterPro"/>
</dbReference>
<dbReference type="STRING" id="47855.GA0070606_5674"/>
<dbReference type="GO" id="GO:0003677">
    <property type="term" value="F:DNA binding"/>
    <property type="evidence" value="ECO:0007669"/>
    <property type="project" value="UniProtKB-UniRule"/>
</dbReference>
<dbReference type="SMART" id="SM00862">
    <property type="entry name" value="Trans_reg_C"/>
    <property type="match status" value="1"/>
</dbReference>
<evidence type="ECO:0000256" key="5">
    <source>
        <dbReference type="SAM" id="MobiDB-lite"/>
    </source>
</evidence>
<dbReference type="GO" id="GO:0043531">
    <property type="term" value="F:ADP binding"/>
    <property type="evidence" value="ECO:0007669"/>
    <property type="project" value="InterPro"/>
</dbReference>
<dbReference type="PRINTS" id="PR00364">
    <property type="entry name" value="DISEASERSIST"/>
</dbReference>
<dbReference type="PANTHER" id="PTHR47691">
    <property type="entry name" value="REGULATOR-RELATED"/>
    <property type="match status" value="1"/>
</dbReference>
<dbReference type="Pfam" id="PF13424">
    <property type="entry name" value="TPR_12"/>
    <property type="match status" value="1"/>
</dbReference>
<dbReference type="InterPro" id="IPR001867">
    <property type="entry name" value="OmpR/PhoB-type_DNA-bd"/>
</dbReference>
<dbReference type="PROSITE" id="PS51755">
    <property type="entry name" value="OMPR_PHOB"/>
    <property type="match status" value="1"/>
</dbReference>
<evidence type="ECO:0000256" key="2">
    <source>
        <dbReference type="ARBA" id="ARBA00023125"/>
    </source>
</evidence>
<dbReference type="InterPro" id="IPR011990">
    <property type="entry name" value="TPR-like_helical_dom_sf"/>
</dbReference>
<dbReference type="PANTHER" id="PTHR47691:SF3">
    <property type="entry name" value="HTH-TYPE TRANSCRIPTIONAL REGULATOR RV0890C-RELATED"/>
    <property type="match status" value="1"/>
</dbReference>
<keyword evidence="2 4" id="KW-0238">DNA-binding</keyword>
<dbReference type="SMART" id="SM01043">
    <property type="entry name" value="BTAD"/>
    <property type="match status" value="1"/>
</dbReference>
<dbReference type="Proteomes" id="UP000199001">
    <property type="component" value="Unassembled WGS sequence"/>
</dbReference>
<accession>A0A1C6VY91</accession>
<dbReference type="OrthoDB" id="33864at2"/>
<gene>
    <name evidence="7" type="ORF">GA0070606_5674</name>
</gene>
<dbReference type="PROSITE" id="PS50005">
    <property type="entry name" value="TPR"/>
    <property type="match status" value="1"/>
</dbReference>
<evidence type="ECO:0000256" key="1">
    <source>
        <dbReference type="ARBA" id="ARBA00005820"/>
    </source>
</evidence>
<proteinExistence type="inferred from homology"/>
<feature type="region of interest" description="Disordered" evidence="5">
    <location>
        <begin position="1066"/>
        <end position="1100"/>
    </location>
</feature>
<keyword evidence="3" id="KW-0802">TPR repeat</keyword>